<feature type="compositionally biased region" description="Pro residues" evidence="9">
    <location>
        <begin position="7"/>
        <end position="17"/>
    </location>
</feature>
<dbReference type="RefSeq" id="WP_062767866.1">
    <property type="nucleotide sequence ID" value="NZ_CP121045.1"/>
</dbReference>
<dbReference type="InterPro" id="IPR036640">
    <property type="entry name" value="ABC1_TM_sf"/>
</dbReference>
<feature type="domain" description="ABC transmembrane type-1" evidence="12">
    <location>
        <begin position="407"/>
        <end position="687"/>
    </location>
</feature>
<dbReference type="SMART" id="SM00382">
    <property type="entry name" value="AAA"/>
    <property type="match status" value="1"/>
</dbReference>
<dbReference type="EMBL" id="LPZR01000196">
    <property type="protein sequence ID" value="KYO50590.1"/>
    <property type="molecule type" value="Genomic_DNA"/>
</dbReference>
<dbReference type="FunFam" id="3.40.50.300:FF:000299">
    <property type="entry name" value="ABC transporter ATP-binding protein/permease"/>
    <property type="match status" value="1"/>
</dbReference>
<keyword evidence="5" id="KW-0547">Nucleotide-binding</keyword>
<evidence type="ECO:0000256" key="10">
    <source>
        <dbReference type="SAM" id="Phobius"/>
    </source>
</evidence>
<protein>
    <recommendedName>
        <fullName evidence="15">ABC transporter related protein</fullName>
    </recommendedName>
</protein>
<evidence type="ECO:0000256" key="7">
    <source>
        <dbReference type="ARBA" id="ARBA00022989"/>
    </source>
</evidence>
<feature type="transmembrane region" description="Helical" evidence="10">
    <location>
        <begin position="441"/>
        <end position="460"/>
    </location>
</feature>
<name>A0A162K6V6_9PROT</name>
<evidence type="ECO:0000259" key="11">
    <source>
        <dbReference type="PROSITE" id="PS50893"/>
    </source>
</evidence>
<dbReference type="InterPro" id="IPR003439">
    <property type="entry name" value="ABC_transporter-like_ATP-bd"/>
</dbReference>
<feature type="domain" description="ABC transporter" evidence="11">
    <location>
        <begin position="724"/>
        <end position="955"/>
    </location>
</feature>
<dbReference type="PANTHER" id="PTHR24221:SF654">
    <property type="entry name" value="ATP-BINDING CASSETTE SUB-FAMILY B MEMBER 6"/>
    <property type="match status" value="1"/>
</dbReference>
<organism evidence="13 14">
    <name type="scientific">Tistrella mobilis</name>
    <dbReference type="NCBI Taxonomy" id="171437"/>
    <lineage>
        <taxon>Bacteria</taxon>
        <taxon>Pseudomonadati</taxon>
        <taxon>Pseudomonadota</taxon>
        <taxon>Alphaproteobacteria</taxon>
        <taxon>Geminicoccales</taxon>
        <taxon>Geminicoccaceae</taxon>
        <taxon>Tistrella</taxon>
    </lineage>
</organism>
<dbReference type="GO" id="GO:0005524">
    <property type="term" value="F:ATP binding"/>
    <property type="evidence" value="ECO:0007669"/>
    <property type="project" value="UniProtKB-KW"/>
</dbReference>
<feature type="transmembrane region" description="Helical" evidence="10">
    <location>
        <begin position="520"/>
        <end position="538"/>
    </location>
</feature>
<evidence type="ECO:0000256" key="9">
    <source>
        <dbReference type="SAM" id="MobiDB-lite"/>
    </source>
</evidence>
<keyword evidence="3" id="KW-1003">Cell membrane</keyword>
<evidence type="ECO:0000256" key="8">
    <source>
        <dbReference type="ARBA" id="ARBA00023136"/>
    </source>
</evidence>
<evidence type="ECO:0000256" key="4">
    <source>
        <dbReference type="ARBA" id="ARBA00022692"/>
    </source>
</evidence>
<feature type="transmembrane region" description="Helical" evidence="10">
    <location>
        <begin position="628"/>
        <end position="648"/>
    </location>
</feature>
<dbReference type="AlphaFoldDB" id="A0A162K6V6"/>
<feature type="region of interest" description="Disordered" evidence="9">
    <location>
        <begin position="1"/>
        <end position="22"/>
    </location>
</feature>
<dbReference type="Pfam" id="PF00005">
    <property type="entry name" value="ABC_tran"/>
    <property type="match status" value="1"/>
</dbReference>
<dbReference type="PROSITE" id="PS50893">
    <property type="entry name" value="ABC_TRANSPORTER_2"/>
    <property type="match status" value="1"/>
</dbReference>
<gene>
    <name evidence="13" type="ORF">AUP44_12515</name>
</gene>
<evidence type="ECO:0000256" key="3">
    <source>
        <dbReference type="ARBA" id="ARBA00022475"/>
    </source>
</evidence>
<evidence type="ECO:0000256" key="6">
    <source>
        <dbReference type="ARBA" id="ARBA00022840"/>
    </source>
</evidence>
<dbReference type="InterPro" id="IPR039421">
    <property type="entry name" value="Type_1_exporter"/>
</dbReference>
<dbReference type="InterPro" id="IPR017871">
    <property type="entry name" value="ABC_transporter-like_CS"/>
</dbReference>
<dbReference type="PROSITE" id="PS00211">
    <property type="entry name" value="ABC_TRANSPORTER_1"/>
    <property type="match status" value="1"/>
</dbReference>
<comment type="subcellular location">
    <subcellularLocation>
        <location evidence="1">Cell membrane</location>
        <topology evidence="1">Multi-pass membrane protein</topology>
    </subcellularLocation>
</comment>
<evidence type="ECO:0000256" key="2">
    <source>
        <dbReference type="ARBA" id="ARBA00022448"/>
    </source>
</evidence>
<keyword evidence="7 10" id="KW-1133">Transmembrane helix</keyword>
<dbReference type="SUPFAM" id="SSF52540">
    <property type="entry name" value="P-loop containing nucleoside triphosphate hydrolases"/>
    <property type="match status" value="1"/>
</dbReference>
<feature type="transmembrane region" description="Helical" evidence="10">
    <location>
        <begin position="660"/>
        <end position="684"/>
    </location>
</feature>
<dbReference type="PROSITE" id="PS50929">
    <property type="entry name" value="ABC_TM1F"/>
    <property type="match status" value="1"/>
</dbReference>
<dbReference type="InterPro" id="IPR003593">
    <property type="entry name" value="AAA+_ATPase"/>
</dbReference>
<keyword evidence="4 10" id="KW-0812">Transmembrane</keyword>
<dbReference type="Pfam" id="PF00664">
    <property type="entry name" value="ABC_membrane"/>
    <property type="match status" value="1"/>
</dbReference>
<dbReference type="GeneID" id="97242113"/>
<feature type="transmembrane region" description="Helical" evidence="10">
    <location>
        <begin position="544"/>
        <end position="563"/>
    </location>
</feature>
<dbReference type="PANTHER" id="PTHR24221">
    <property type="entry name" value="ATP-BINDING CASSETTE SUB-FAMILY B"/>
    <property type="match status" value="1"/>
</dbReference>
<dbReference type="InterPro" id="IPR027417">
    <property type="entry name" value="P-loop_NTPase"/>
</dbReference>
<dbReference type="InterPro" id="IPR011527">
    <property type="entry name" value="ABC1_TM_dom"/>
</dbReference>
<evidence type="ECO:0000313" key="14">
    <source>
        <dbReference type="Proteomes" id="UP000075787"/>
    </source>
</evidence>
<dbReference type="OrthoDB" id="9787557at2"/>
<dbReference type="Gene3D" id="3.40.50.300">
    <property type="entry name" value="P-loop containing nucleotide triphosphate hydrolases"/>
    <property type="match status" value="1"/>
</dbReference>
<evidence type="ECO:0000256" key="1">
    <source>
        <dbReference type="ARBA" id="ARBA00004651"/>
    </source>
</evidence>
<keyword evidence="8 10" id="KW-0472">Membrane</keyword>
<keyword evidence="6" id="KW-0067">ATP-binding</keyword>
<accession>A0A162K6V6</accession>
<sequence>MDGPTATQPPPPPPPRPVTERPLVLDRPGSCYLVMGGPVDLFALSSERPTARMAVGRIESGGLLFGAAPSLLGAEHLIAVGDAVTLIWQIPDALWRNSAGLPDFTAGIAGWLTALGGGLGRMIEPRPVPDLVTTGQRATAVRLGAGSVIGATAGITWVQLPAGAWARFCGLEPVSGLVPLPAGSWLTLDDAAHIDLLPFADGLARPDWPDALAAWGAAVAELLPVLRGLAEADELNRIRARDHAAAQDHRQTLARFAGLLGNRVPPLAEADGGDGLLDVLRLLGRELGVAVRRPATARRAQMDRLPGLDEIARASGLLLRQIELPDRWWRQEAGLLLARHQGRPVGLVWRGGHYDMIDRHGARRRVTAASAADIAPAAFQIFRPLPRQTGLAAMMAAGLTRAGPDSLVFLAATLIGSLIGQILPIVTGLVFGLLVPAALRGALVQIGLLMLLVAAAGYLVQVATEAARERIAMRGDAGLFDRAWARIIALPLPFLRSRPAAFLAAQLGAGLGSISGFRQMLYLSGSTLGMLISSLAVIAWHSPLLAGLAAGLAGVHLLIGVVAGHAQARAYRNGEELIGTADAQLLQMINAVVKLRSAAAEDRAVLRWADRFAAMRDRSVRARRMGNLFESWQAAFPILATAALFAVMQGLAETTDGAPALSIAAIAAIATAFGLMAGGLSQFLRALLGAWMMLPGWQFARPLLERVPPPSTGLTDPGPLSGEISFAAVGFAYENGPPVLSDISFRVAPGQMVAIVGPSGSGKSTLVRLLLGLEAPGAGAIYVDGHDLRTLHPTALRRQIGTVLQDEALPPGSILDIVRGISDAGPDEVRAALAAAALDQDVAAMPMGLHTMLPDATRMLSGGQLQRLALARALVQRPPVLVLDEPTSALDGPTQARVMQTIQALPATRIVIAHRLSTIRRAGLILVLEGGRIVEAGTHDELVKRKGRFAALMGG</sequence>
<keyword evidence="2" id="KW-0813">Transport</keyword>
<feature type="transmembrane region" description="Helical" evidence="10">
    <location>
        <begin position="407"/>
        <end position="435"/>
    </location>
</feature>
<dbReference type="Gene3D" id="1.20.1560.10">
    <property type="entry name" value="ABC transporter type 1, transmembrane domain"/>
    <property type="match status" value="1"/>
</dbReference>
<comment type="caution">
    <text evidence="13">The sequence shown here is derived from an EMBL/GenBank/DDBJ whole genome shotgun (WGS) entry which is preliminary data.</text>
</comment>
<evidence type="ECO:0000256" key="5">
    <source>
        <dbReference type="ARBA" id="ARBA00022741"/>
    </source>
</evidence>
<evidence type="ECO:0000313" key="13">
    <source>
        <dbReference type="EMBL" id="KYO50590.1"/>
    </source>
</evidence>
<dbReference type="GO" id="GO:0016887">
    <property type="term" value="F:ATP hydrolysis activity"/>
    <property type="evidence" value="ECO:0007669"/>
    <property type="project" value="InterPro"/>
</dbReference>
<reference evidence="13 14" key="1">
    <citation type="submission" date="2015-12" db="EMBL/GenBank/DDBJ databases">
        <title>Genome sequence of Tistrella mobilis MCCC 1A02139.</title>
        <authorList>
            <person name="Lu L."/>
            <person name="Lai Q."/>
            <person name="Shao Z."/>
            <person name="Qian P."/>
        </authorList>
    </citation>
    <scope>NUCLEOTIDE SEQUENCE [LARGE SCALE GENOMIC DNA]</scope>
    <source>
        <strain evidence="13 14">MCCC 1A02139</strain>
    </source>
</reference>
<dbReference type="Proteomes" id="UP000075787">
    <property type="component" value="Unassembled WGS sequence"/>
</dbReference>
<dbReference type="GO" id="GO:0140359">
    <property type="term" value="F:ABC-type transporter activity"/>
    <property type="evidence" value="ECO:0007669"/>
    <property type="project" value="InterPro"/>
</dbReference>
<dbReference type="GO" id="GO:0034040">
    <property type="term" value="F:ATPase-coupled lipid transmembrane transporter activity"/>
    <property type="evidence" value="ECO:0007669"/>
    <property type="project" value="TreeGrafter"/>
</dbReference>
<proteinExistence type="predicted"/>
<dbReference type="GO" id="GO:0005886">
    <property type="term" value="C:plasma membrane"/>
    <property type="evidence" value="ECO:0007669"/>
    <property type="project" value="UniProtKB-SubCell"/>
</dbReference>
<evidence type="ECO:0000259" key="12">
    <source>
        <dbReference type="PROSITE" id="PS50929"/>
    </source>
</evidence>
<evidence type="ECO:0008006" key="15">
    <source>
        <dbReference type="Google" id="ProtNLM"/>
    </source>
</evidence>
<dbReference type="SUPFAM" id="SSF90123">
    <property type="entry name" value="ABC transporter transmembrane region"/>
    <property type="match status" value="1"/>
</dbReference>